<feature type="compositionally biased region" description="Pro residues" evidence="11">
    <location>
        <begin position="32"/>
        <end position="51"/>
    </location>
</feature>
<feature type="domain" description="Cytochrome c" evidence="13">
    <location>
        <begin position="65"/>
        <end position="168"/>
    </location>
</feature>
<evidence type="ECO:0000256" key="8">
    <source>
        <dbReference type="ARBA" id="ARBA00023136"/>
    </source>
</evidence>
<dbReference type="InterPro" id="IPR014353">
    <property type="entry name" value="Membr-bd_ADH_cyt_c"/>
</dbReference>
<dbReference type="GO" id="GO:0005886">
    <property type="term" value="C:plasma membrane"/>
    <property type="evidence" value="ECO:0007669"/>
    <property type="project" value="UniProtKB-SubCell"/>
</dbReference>
<dbReference type="PANTHER" id="PTHR35008">
    <property type="entry name" value="BLL4482 PROTEIN-RELATED"/>
    <property type="match status" value="1"/>
</dbReference>
<evidence type="ECO:0000256" key="4">
    <source>
        <dbReference type="ARBA" id="ARBA00022723"/>
    </source>
</evidence>
<feature type="region of interest" description="Disordered" evidence="11">
    <location>
        <begin position="24"/>
        <end position="59"/>
    </location>
</feature>
<dbReference type="Proteomes" id="UP000247371">
    <property type="component" value="Unassembled WGS sequence"/>
</dbReference>
<evidence type="ECO:0000259" key="13">
    <source>
        <dbReference type="PROSITE" id="PS51007"/>
    </source>
</evidence>
<dbReference type="InterPro" id="IPR036909">
    <property type="entry name" value="Cyt_c-like_dom_sf"/>
</dbReference>
<evidence type="ECO:0000256" key="2">
    <source>
        <dbReference type="ARBA" id="ARBA00022475"/>
    </source>
</evidence>
<feature type="chain" id="PRO_5016069366" evidence="12">
    <location>
        <begin position="30"/>
        <end position="470"/>
    </location>
</feature>
<feature type="binding site" description="covalent" evidence="9">
    <location>
        <position position="82"/>
    </location>
    <ligand>
        <name>heme c</name>
        <dbReference type="ChEBI" id="CHEBI:61717"/>
        <label>1</label>
    </ligand>
</feature>
<evidence type="ECO:0000256" key="5">
    <source>
        <dbReference type="ARBA" id="ARBA00022729"/>
    </source>
</evidence>
<proteinExistence type="predicted"/>
<dbReference type="GO" id="GO:0005506">
    <property type="term" value="F:iron ion binding"/>
    <property type="evidence" value="ECO:0007669"/>
    <property type="project" value="InterPro"/>
</dbReference>
<dbReference type="Gene3D" id="1.10.760.10">
    <property type="entry name" value="Cytochrome c-like domain"/>
    <property type="match status" value="3"/>
</dbReference>
<dbReference type="PANTHER" id="PTHR35008:SF8">
    <property type="entry name" value="ALCOHOL DEHYDROGENASE CYTOCHROME C SUBUNIT"/>
    <property type="match status" value="1"/>
</dbReference>
<evidence type="ECO:0000256" key="1">
    <source>
        <dbReference type="ARBA" id="ARBA00004236"/>
    </source>
</evidence>
<dbReference type="RefSeq" id="WP_110555286.1">
    <property type="nucleotide sequence ID" value="NZ_NKUB01000001.1"/>
</dbReference>
<keyword evidence="2" id="KW-1003">Cell membrane</keyword>
<keyword evidence="4 10" id="KW-0479">Metal-binding</keyword>
<feature type="domain" description="Cytochrome c" evidence="13">
    <location>
        <begin position="211"/>
        <end position="320"/>
    </location>
</feature>
<comment type="cofactor">
    <cofactor evidence="9">
        <name>heme c</name>
        <dbReference type="ChEBI" id="CHEBI:61717"/>
    </cofactor>
    <text evidence="9">Binds 3 heme c groups covalently per subunit.</text>
</comment>
<name>A0A2V4RPR0_9PROT</name>
<organism evidence="14 15">
    <name type="scientific">Komagataeibacter swingsii</name>
    <dbReference type="NCBI Taxonomy" id="215220"/>
    <lineage>
        <taxon>Bacteria</taxon>
        <taxon>Pseudomonadati</taxon>
        <taxon>Pseudomonadota</taxon>
        <taxon>Alphaproteobacteria</taxon>
        <taxon>Acetobacterales</taxon>
        <taxon>Acetobacteraceae</taxon>
        <taxon>Komagataeibacter</taxon>
    </lineage>
</organism>
<feature type="signal peptide" evidence="12">
    <location>
        <begin position="1"/>
        <end position="29"/>
    </location>
</feature>
<evidence type="ECO:0000256" key="12">
    <source>
        <dbReference type="SAM" id="SignalP"/>
    </source>
</evidence>
<dbReference type="PIRSF" id="PIRSF000018">
    <property type="entry name" value="Mb_ADH_cyt_c"/>
    <property type="match status" value="1"/>
</dbReference>
<sequence length="470" mass="49621">MPDVKRKILWSVLVTGTALASLSATPAQADEPSPPPASAPAPAPTPAPVPAAAPSVPASADPSAALMARGEYIATAGDCVACHTTPGGRPFAGGLRITTPMGDVVSTNITPDPDHGIGKYTEEDFEKAVRHGVRRDGSRLYPAMPYVSYSGMTDDDVKAMYAWFMHGVKPVAVTPPVTELNFPANLRITMAVWNLVAGSVTPETGDSATYDKMRRGKYLANALEHCGTCHTPRNMMLSEKEDSFLAGAPLLGWYAPNITSSKTSGIGNWSEDNLVTYLKTGHVAGLSQAAGPMGEAVEHSTSHLTDDDLHALAAYILQVPAKEDEAEHGPREGFGQALDAPDMRSGELTRIDKLDEMTGPHIYDANCAACHGGNGAGTSDHYAPSLFHNSVVGSAHPDDLIMTVLNGVDRTAGGLHAYMPGFDHDSDVQRLSNTEIAALVNYVTATFGSGDHGVTADQVEKMRKQLPKTP</sequence>
<keyword evidence="7 10" id="KW-0408">Iron</keyword>
<evidence type="ECO:0000313" key="15">
    <source>
        <dbReference type="Proteomes" id="UP000247371"/>
    </source>
</evidence>
<dbReference type="GO" id="GO:0020037">
    <property type="term" value="F:heme binding"/>
    <property type="evidence" value="ECO:0007669"/>
    <property type="project" value="InterPro"/>
</dbReference>
<dbReference type="EMBL" id="NKUB01000001">
    <property type="protein sequence ID" value="PYD71120.1"/>
    <property type="molecule type" value="Genomic_DNA"/>
</dbReference>
<keyword evidence="3 9" id="KW-0349">Heme</keyword>
<gene>
    <name evidence="14" type="ORF">CFR76_00070</name>
</gene>
<evidence type="ECO:0000256" key="7">
    <source>
        <dbReference type="ARBA" id="ARBA00023004"/>
    </source>
</evidence>
<dbReference type="GO" id="GO:0016614">
    <property type="term" value="F:oxidoreductase activity, acting on CH-OH group of donors"/>
    <property type="evidence" value="ECO:0007669"/>
    <property type="project" value="InterPro"/>
</dbReference>
<evidence type="ECO:0000256" key="6">
    <source>
        <dbReference type="ARBA" id="ARBA00022737"/>
    </source>
</evidence>
<evidence type="ECO:0000256" key="9">
    <source>
        <dbReference type="PIRSR" id="PIRSR000018-50"/>
    </source>
</evidence>
<feature type="binding site" description="covalent" evidence="9">
    <location>
        <position position="226"/>
    </location>
    <ligand>
        <name>heme c</name>
        <dbReference type="ChEBI" id="CHEBI:61717"/>
        <label>2</label>
    </ligand>
</feature>
<accession>A0A2V4RPR0</accession>
<feature type="binding site" description="axial binding residue" evidence="10">
    <location>
        <position position="371"/>
    </location>
    <ligand>
        <name>heme c</name>
        <dbReference type="ChEBI" id="CHEBI:61717"/>
        <label>3</label>
    </ligand>
    <ligandPart>
        <name>Fe</name>
        <dbReference type="ChEBI" id="CHEBI:18248"/>
    </ligandPart>
</feature>
<evidence type="ECO:0000313" key="14">
    <source>
        <dbReference type="EMBL" id="PYD71120.1"/>
    </source>
</evidence>
<evidence type="ECO:0000256" key="11">
    <source>
        <dbReference type="SAM" id="MobiDB-lite"/>
    </source>
</evidence>
<feature type="binding site" description="covalent" evidence="9">
    <location>
        <position position="79"/>
    </location>
    <ligand>
        <name>heme c</name>
        <dbReference type="ChEBI" id="CHEBI:61717"/>
        <label>1</label>
    </ligand>
</feature>
<evidence type="ECO:0000256" key="10">
    <source>
        <dbReference type="PIRSR" id="PIRSR000018-51"/>
    </source>
</evidence>
<dbReference type="SUPFAM" id="SSF46626">
    <property type="entry name" value="Cytochrome c"/>
    <property type="match status" value="3"/>
</dbReference>
<comment type="subcellular location">
    <subcellularLocation>
        <location evidence="1">Cell membrane</location>
    </subcellularLocation>
</comment>
<feature type="binding site" description="covalent" evidence="9">
    <location>
        <position position="229"/>
    </location>
    <ligand>
        <name>heme c</name>
        <dbReference type="ChEBI" id="CHEBI:61717"/>
        <label>2</label>
    </ligand>
</feature>
<comment type="caution">
    <text evidence="14">The sequence shown here is derived from an EMBL/GenBank/DDBJ whole genome shotgun (WGS) entry which is preliminary data.</text>
</comment>
<protein>
    <submittedName>
        <fullName evidence="14">Sorbitol dehydrogenase</fullName>
    </submittedName>
</protein>
<keyword evidence="15" id="KW-1185">Reference proteome</keyword>
<dbReference type="AlphaFoldDB" id="A0A2V4RPR0"/>
<dbReference type="Pfam" id="PF00034">
    <property type="entry name" value="Cytochrom_C"/>
    <property type="match status" value="1"/>
</dbReference>
<reference evidence="14 15" key="1">
    <citation type="submission" date="2017-07" db="EMBL/GenBank/DDBJ databases">
        <title>A draft genome sequence of Komagataeibacter swingsii LMG 22125.</title>
        <authorList>
            <person name="Skraban J."/>
            <person name="Cleenwerck I."/>
            <person name="Vandamme P."/>
            <person name="Trcek J."/>
        </authorList>
    </citation>
    <scope>NUCLEOTIDE SEQUENCE [LARGE SCALE GENOMIC DNA]</scope>
    <source>
        <strain evidence="14 15">LMG 22125</strain>
    </source>
</reference>
<feature type="binding site" description="axial binding residue" evidence="10">
    <location>
        <position position="230"/>
    </location>
    <ligand>
        <name>heme c</name>
        <dbReference type="ChEBI" id="CHEBI:61717"/>
        <label>2</label>
    </ligand>
    <ligandPart>
        <name>Fe</name>
        <dbReference type="ChEBI" id="CHEBI:18248"/>
    </ligandPart>
</feature>
<dbReference type="PROSITE" id="PS51007">
    <property type="entry name" value="CYTC"/>
    <property type="match status" value="3"/>
</dbReference>
<dbReference type="GO" id="GO:0009055">
    <property type="term" value="F:electron transfer activity"/>
    <property type="evidence" value="ECO:0007669"/>
    <property type="project" value="InterPro"/>
</dbReference>
<keyword evidence="5 12" id="KW-0732">Signal</keyword>
<feature type="domain" description="Cytochrome c" evidence="13">
    <location>
        <begin position="354"/>
        <end position="447"/>
    </location>
</feature>
<feature type="binding site" description="covalent" evidence="9">
    <location>
        <position position="367"/>
    </location>
    <ligand>
        <name>heme c</name>
        <dbReference type="ChEBI" id="CHEBI:61717"/>
        <label>3</label>
    </ligand>
</feature>
<feature type="binding site" description="covalent" evidence="9">
    <location>
        <position position="370"/>
    </location>
    <ligand>
        <name>heme c</name>
        <dbReference type="ChEBI" id="CHEBI:61717"/>
        <label>3</label>
    </ligand>
</feature>
<keyword evidence="8" id="KW-0472">Membrane</keyword>
<evidence type="ECO:0000256" key="3">
    <source>
        <dbReference type="ARBA" id="ARBA00022617"/>
    </source>
</evidence>
<dbReference type="InterPro" id="IPR009056">
    <property type="entry name" value="Cyt_c-like_dom"/>
</dbReference>
<feature type="binding site" description="axial binding residue" evidence="10">
    <location>
        <position position="83"/>
    </location>
    <ligand>
        <name>heme c</name>
        <dbReference type="ChEBI" id="CHEBI:61717"/>
        <label>1</label>
    </ligand>
    <ligandPart>
        <name>Fe</name>
        <dbReference type="ChEBI" id="CHEBI:18248"/>
    </ligandPart>
</feature>
<keyword evidence="6" id="KW-0677">Repeat</keyword>
<dbReference type="InterPro" id="IPR051459">
    <property type="entry name" value="Cytochrome_c-type_DH"/>
</dbReference>